<dbReference type="RefSeq" id="WP_376811803.1">
    <property type="nucleotide sequence ID" value="NZ_JBHSDY010000002.1"/>
</dbReference>
<accession>A0ABV8RVU7</accession>
<keyword evidence="2" id="KW-0378">Hydrolase</keyword>
<comment type="caution">
    <text evidence="8">The sequence shown here is derived from an EMBL/GenBank/DDBJ whole genome shotgun (WGS) entry which is preliminary data.</text>
</comment>
<keyword evidence="1" id="KW-0547">Nucleotide-binding</keyword>
<evidence type="ECO:0000256" key="3">
    <source>
        <dbReference type="ARBA" id="ARBA00023186"/>
    </source>
</evidence>
<dbReference type="SUPFAM" id="SSF52540">
    <property type="entry name" value="P-loop containing nucleoside triphosphate hydrolases"/>
    <property type="match status" value="1"/>
</dbReference>
<dbReference type="NCBIfam" id="NF038288">
    <property type="entry name" value="chaper_GTP_ZigA"/>
    <property type="match status" value="1"/>
</dbReference>
<dbReference type="Proteomes" id="UP001595756">
    <property type="component" value="Unassembled WGS sequence"/>
</dbReference>
<dbReference type="PANTHER" id="PTHR43603:SF1">
    <property type="entry name" value="ZINC-REGULATED GTPASE METALLOPROTEIN ACTIVATOR 1"/>
    <property type="match status" value="1"/>
</dbReference>
<dbReference type="Gene3D" id="3.30.1220.10">
    <property type="entry name" value="CobW-like, C-terminal domain"/>
    <property type="match status" value="1"/>
</dbReference>
<reference evidence="9" key="1">
    <citation type="journal article" date="2019" name="Int. J. Syst. Evol. Microbiol.">
        <title>The Global Catalogue of Microorganisms (GCM) 10K type strain sequencing project: providing services to taxonomists for standard genome sequencing and annotation.</title>
        <authorList>
            <consortium name="The Broad Institute Genomics Platform"/>
            <consortium name="The Broad Institute Genome Sequencing Center for Infectious Disease"/>
            <person name="Wu L."/>
            <person name="Ma J."/>
        </authorList>
    </citation>
    <scope>NUCLEOTIDE SEQUENCE [LARGE SCALE GENOMIC DNA]</scope>
    <source>
        <strain evidence="9">CGMCC 1.19029</strain>
    </source>
</reference>
<evidence type="ECO:0000256" key="5">
    <source>
        <dbReference type="ARBA" id="ARBA00045658"/>
    </source>
</evidence>
<dbReference type="Gene3D" id="3.40.50.300">
    <property type="entry name" value="P-loop containing nucleotide triphosphate hydrolases"/>
    <property type="match status" value="1"/>
</dbReference>
<protein>
    <submittedName>
        <fullName evidence="8">Zinc metallochaperone GTPase ZigA</fullName>
    </submittedName>
</protein>
<evidence type="ECO:0000256" key="1">
    <source>
        <dbReference type="ARBA" id="ARBA00022741"/>
    </source>
</evidence>
<evidence type="ECO:0000313" key="8">
    <source>
        <dbReference type="EMBL" id="MFC4297248.1"/>
    </source>
</evidence>
<dbReference type="InterPro" id="IPR027417">
    <property type="entry name" value="P-loop_NTPase"/>
</dbReference>
<dbReference type="InterPro" id="IPR036627">
    <property type="entry name" value="CobW-likC_sf"/>
</dbReference>
<dbReference type="InterPro" id="IPR003495">
    <property type="entry name" value="CobW/HypB/UreG_nucleotide-bd"/>
</dbReference>
<proteinExistence type="inferred from homology"/>
<dbReference type="Pfam" id="PF02492">
    <property type="entry name" value="cobW"/>
    <property type="match status" value="1"/>
</dbReference>
<evidence type="ECO:0000256" key="6">
    <source>
        <dbReference type="ARBA" id="ARBA00049117"/>
    </source>
</evidence>
<dbReference type="PANTHER" id="PTHR43603">
    <property type="entry name" value="COBW DOMAIN-CONTAINING PROTEIN DDB_G0274527"/>
    <property type="match status" value="1"/>
</dbReference>
<evidence type="ECO:0000256" key="2">
    <source>
        <dbReference type="ARBA" id="ARBA00022801"/>
    </source>
</evidence>
<dbReference type="EMBL" id="JBHSDY010000002">
    <property type="protein sequence ID" value="MFC4297248.1"/>
    <property type="molecule type" value="Genomic_DNA"/>
</dbReference>
<feature type="domain" description="CobW C-terminal" evidence="7">
    <location>
        <begin position="264"/>
        <end position="379"/>
    </location>
</feature>
<evidence type="ECO:0000313" key="9">
    <source>
        <dbReference type="Proteomes" id="UP001595756"/>
    </source>
</evidence>
<keyword evidence="9" id="KW-1185">Reference proteome</keyword>
<comment type="function">
    <text evidence="5">Zinc chaperone that directly transfers zinc cofactor to target proteins, thereby activating them. Zinc is transferred from the CXCC motif in the GTPase domain to the zinc binding site in target proteins in a process requiring GTP hydrolysis.</text>
</comment>
<dbReference type="InterPro" id="IPR051927">
    <property type="entry name" value="Zn_Chap_cDPG_Synth"/>
</dbReference>
<dbReference type="InterPro" id="IPR011629">
    <property type="entry name" value="CobW-like_C"/>
</dbReference>
<dbReference type="CDD" id="cd03112">
    <property type="entry name" value="CobW-like"/>
    <property type="match status" value="1"/>
</dbReference>
<gene>
    <name evidence="8" type="primary">zigA</name>
    <name evidence="8" type="ORF">ACFO0J_04240</name>
</gene>
<dbReference type="SMART" id="SM00833">
    <property type="entry name" value="CobW_C"/>
    <property type="match status" value="1"/>
</dbReference>
<name>A0ABV8RVU7_9BURK</name>
<sequence>MSPATSHLDPRLPVTVLSGFLGAGKTTLLNHILNNREGRRVAVIVNDMSEVNIDAALVREGGAELSRTDEKLVEMSNGCICCTLREDLLLEVDCLAKEGRFDQLVIESTGISEPLPVAETFTFEGEDGRSLGEVARLDTMVTVVDACNFLRDYGSRDSLQARGESMGEEDERTVVDLLIEQIEFCDVLVLNKVDLIDEHERERLMAILHKLNPRARIEVAEFGKVPLDRVLDTGLFDFQEASKAPGWLQELRGTHTPETEEYGIRSFVYQARRPFHPQRFQAFLQSEWPGVVRSKGFYWLASHPTMAGSWSQAGAVVRHGPAGTWWAAMPPERWPQDPETVRLIRSKWDERVGDARQELVLIGMDMDERALREGLDACLLTDEEMGLGPDVWQQWPTPFEEWPERQPAF</sequence>
<comment type="catalytic activity">
    <reaction evidence="6">
        <text>GTP + H2O = GDP + phosphate + H(+)</text>
        <dbReference type="Rhea" id="RHEA:19669"/>
        <dbReference type="ChEBI" id="CHEBI:15377"/>
        <dbReference type="ChEBI" id="CHEBI:15378"/>
        <dbReference type="ChEBI" id="CHEBI:37565"/>
        <dbReference type="ChEBI" id="CHEBI:43474"/>
        <dbReference type="ChEBI" id="CHEBI:58189"/>
    </reaction>
    <physiologicalReaction direction="left-to-right" evidence="6">
        <dbReference type="Rhea" id="RHEA:19670"/>
    </physiologicalReaction>
</comment>
<evidence type="ECO:0000259" key="7">
    <source>
        <dbReference type="SMART" id="SM00833"/>
    </source>
</evidence>
<keyword evidence="3" id="KW-0143">Chaperone</keyword>
<comment type="similarity">
    <text evidence="4">Belongs to the SIMIBI class G3E GTPase family. ZNG1 subfamily.</text>
</comment>
<organism evidence="8 9">
    <name type="scientific">Castellaniella hirudinis</name>
    <dbReference type="NCBI Taxonomy" id="1144617"/>
    <lineage>
        <taxon>Bacteria</taxon>
        <taxon>Pseudomonadati</taxon>
        <taxon>Pseudomonadota</taxon>
        <taxon>Betaproteobacteria</taxon>
        <taxon>Burkholderiales</taxon>
        <taxon>Alcaligenaceae</taxon>
        <taxon>Castellaniella</taxon>
    </lineage>
</organism>
<dbReference type="InterPro" id="IPR047920">
    <property type="entry name" value="ZigA-like"/>
</dbReference>
<evidence type="ECO:0000256" key="4">
    <source>
        <dbReference type="ARBA" id="ARBA00034320"/>
    </source>
</evidence>
<dbReference type="Pfam" id="PF07683">
    <property type="entry name" value="CobW_C"/>
    <property type="match status" value="1"/>
</dbReference>